<evidence type="ECO:0008006" key="4">
    <source>
        <dbReference type="Google" id="ProtNLM"/>
    </source>
</evidence>
<organism evidence="2 3">
    <name type="scientific">Selenomonas noxia F0398</name>
    <dbReference type="NCBI Taxonomy" id="702437"/>
    <lineage>
        <taxon>Bacteria</taxon>
        <taxon>Bacillati</taxon>
        <taxon>Bacillota</taxon>
        <taxon>Negativicutes</taxon>
        <taxon>Selenomonadales</taxon>
        <taxon>Selenomonadaceae</taxon>
        <taxon>Selenomonas</taxon>
    </lineage>
</organism>
<keyword evidence="1" id="KW-0732">Signal</keyword>
<feature type="chain" id="PRO_5045470762" description="Secreted protein" evidence="1">
    <location>
        <begin position="34"/>
        <end position="202"/>
    </location>
</feature>
<comment type="caution">
    <text evidence="2">The sequence shown here is derived from an EMBL/GenBank/DDBJ whole genome shotgun (WGS) entry which is preliminary data.</text>
</comment>
<dbReference type="EMBL" id="ADGH01000016">
    <property type="protein sequence ID" value="EHG23960.1"/>
    <property type="molecule type" value="Genomic_DNA"/>
</dbReference>
<dbReference type="RefSeq" id="WP_006696853.1">
    <property type="nucleotide sequence ID" value="NZ_JH376860.1"/>
</dbReference>
<proteinExistence type="predicted"/>
<reference evidence="2 3" key="1">
    <citation type="submission" date="2011-08" db="EMBL/GenBank/DDBJ databases">
        <title>The Genome Sequence of Selenomonas noxia F0398.</title>
        <authorList>
            <consortium name="The Broad Institute Genome Sequencing Platform"/>
            <person name="Earl A."/>
            <person name="Ward D."/>
            <person name="Feldgarden M."/>
            <person name="Gevers D."/>
            <person name="Izard J."/>
            <person name="Ganesan A."/>
            <person name="Blanton J.M."/>
            <person name="Baranova O.V."/>
            <person name="Tanner A.C."/>
            <person name="Dewhirst F.E."/>
            <person name="Young S.K."/>
            <person name="Zeng Q."/>
            <person name="Gargeya S."/>
            <person name="Fitzgerald M."/>
            <person name="Haas B."/>
            <person name="Abouelleil A."/>
            <person name="Alvarado L."/>
            <person name="Arachchi H.M."/>
            <person name="Berlin A."/>
            <person name="Brown A."/>
            <person name="Chapman S.B."/>
            <person name="Chen Z."/>
            <person name="Dunbar C."/>
            <person name="Freedman E."/>
            <person name="Gearin G."/>
            <person name="Gellesch M."/>
            <person name="Goldberg J."/>
            <person name="Griggs A."/>
            <person name="Gujja S."/>
            <person name="Heiman D."/>
            <person name="Howarth C."/>
            <person name="Larson L."/>
            <person name="Lui A."/>
            <person name="MacDonald P.J.P."/>
            <person name="Montmayeur A."/>
            <person name="Murphy C."/>
            <person name="Neiman D."/>
            <person name="Pearson M."/>
            <person name="Priest M."/>
            <person name="Roberts A."/>
            <person name="Saif S."/>
            <person name="Shea T."/>
            <person name="Shenoy N."/>
            <person name="Sisk P."/>
            <person name="Stolte C."/>
            <person name="Sykes S."/>
            <person name="Wortman J."/>
            <person name="Nusbaum C."/>
            <person name="Birren B."/>
        </authorList>
    </citation>
    <scope>NUCLEOTIDE SEQUENCE [LARGE SCALE GENOMIC DNA]</scope>
    <source>
        <strain evidence="2 3">F0398</strain>
    </source>
</reference>
<protein>
    <recommendedName>
        <fullName evidence="4">Secreted protein</fullName>
    </recommendedName>
</protein>
<evidence type="ECO:0000313" key="3">
    <source>
        <dbReference type="Proteomes" id="UP000003175"/>
    </source>
</evidence>
<dbReference type="Proteomes" id="UP000003175">
    <property type="component" value="Unassembled WGS sequence"/>
</dbReference>
<evidence type="ECO:0000313" key="2">
    <source>
        <dbReference type="EMBL" id="EHG23960.1"/>
    </source>
</evidence>
<keyword evidence="3" id="KW-1185">Reference proteome</keyword>
<gene>
    <name evidence="2" type="ORF">HMPREF9432_01634</name>
</gene>
<accession>A0ABN0DNQ9</accession>
<evidence type="ECO:0000256" key="1">
    <source>
        <dbReference type="SAM" id="SignalP"/>
    </source>
</evidence>
<sequence length="202" mass="21958">MTNFRRKALCRIGLILMPLVLFGAGYGLPQANAAEPAAASTLPSEDGQVQQLSMEFRHPVEDGTLMRMICLIDAPVKNALPADEISARNLDPESFITCLGEFIGKQYTNGRYQDIAEHYVPWTPELEASFHKLIADRNLAAENDFGARAETAVDPAYNIVVAYKSGRSLHVTAADKTASGNDAAIEDAILTWADDAFAASRK</sequence>
<name>A0ABN0DNQ9_9FIRM</name>
<feature type="signal peptide" evidence="1">
    <location>
        <begin position="1"/>
        <end position="33"/>
    </location>
</feature>